<evidence type="ECO:0000256" key="4">
    <source>
        <dbReference type="ARBA" id="ARBA00022827"/>
    </source>
</evidence>
<evidence type="ECO:0000256" key="7">
    <source>
        <dbReference type="ARBA" id="ARBA00023157"/>
    </source>
</evidence>
<comment type="similarity">
    <text evidence="2 9">Belongs to the class-I pyridine nucleotide-disulfide oxidoreductase family.</text>
</comment>
<keyword evidence="3 9" id="KW-0285">Flavoprotein</keyword>
<evidence type="ECO:0000256" key="2">
    <source>
        <dbReference type="ARBA" id="ARBA00007532"/>
    </source>
</evidence>
<dbReference type="PANTHER" id="PTHR43014">
    <property type="entry name" value="MERCURIC REDUCTASE"/>
    <property type="match status" value="1"/>
</dbReference>
<keyword evidence="6 9" id="KW-0560">Oxidoreductase</keyword>
<name>A0ABW4Z7V7_9BACT</name>
<keyword evidence="7" id="KW-1015">Disulfide bond</keyword>
<keyword evidence="8 9" id="KW-0676">Redox-active center</keyword>
<dbReference type="InterPro" id="IPR001100">
    <property type="entry name" value="Pyr_nuc-diS_OxRdtase"/>
</dbReference>
<dbReference type="GO" id="GO:0016491">
    <property type="term" value="F:oxidoreductase activity"/>
    <property type="evidence" value="ECO:0007669"/>
    <property type="project" value="UniProtKB-KW"/>
</dbReference>
<keyword evidence="4 9" id="KW-0274">FAD</keyword>
<organism evidence="12 13">
    <name type="scientific">Rubritalea tangerina</name>
    <dbReference type="NCBI Taxonomy" id="430798"/>
    <lineage>
        <taxon>Bacteria</taxon>
        <taxon>Pseudomonadati</taxon>
        <taxon>Verrucomicrobiota</taxon>
        <taxon>Verrucomicrobiia</taxon>
        <taxon>Verrucomicrobiales</taxon>
        <taxon>Rubritaleaceae</taxon>
        <taxon>Rubritalea</taxon>
    </lineage>
</organism>
<proteinExistence type="inferred from homology"/>
<evidence type="ECO:0000256" key="1">
    <source>
        <dbReference type="ARBA" id="ARBA00001974"/>
    </source>
</evidence>
<comment type="cofactor">
    <cofactor evidence="1">
        <name>FAD</name>
        <dbReference type="ChEBI" id="CHEBI:57692"/>
    </cofactor>
</comment>
<protein>
    <submittedName>
        <fullName evidence="12">Dihydrolipoyl dehydrogenase family protein</fullName>
        <ecNumber evidence="12">1.-.-.-</ecNumber>
    </submittedName>
</protein>
<evidence type="ECO:0000259" key="11">
    <source>
        <dbReference type="Pfam" id="PF07992"/>
    </source>
</evidence>
<gene>
    <name evidence="12" type="ORF">ACFSW8_03325</name>
</gene>
<dbReference type="SUPFAM" id="SSF51905">
    <property type="entry name" value="FAD/NAD(P)-binding domain"/>
    <property type="match status" value="1"/>
</dbReference>
<reference evidence="13" key="1">
    <citation type="journal article" date="2019" name="Int. J. Syst. Evol. Microbiol.">
        <title>The Global Catalogue of Microorganisms (GCM) 10K type strain sequencing project: providing services to taxonomists for standard genome sequencing and annotation.</title>
        <authorList>
            <consortium name="The Broad Institute Genomics Platform"/>
            <consortium name="The Broad Institute Genome Sequencing Center for Infectious Disease"/>
            <person name="Wu L."/>
            <person name="Ma J."/>
        </authorList>
    </citation>
    <scope>NUCLEOTIDE SEQUENCE [LARGE SCALE GENOMIC DNA]</scope>
    <source>
        <strain evidence="13">CCUG 57942</strain>
    </source>
</reference>
<sequence length="471" mass="50575">MSDREYDFDMAVIGGGSGGYAAARTAVAEGKKVVVIDGAEELGGLCILRGCMPSKALIQSANHQLTLREGDKFGLEVGNSRVNTRKVIERKRFLIDDFAGYRKGQLEDGRFELVRGYAAFVDAETLDVRLRDGGERRLRARTTVIATGSSIFVPEVPGLSELGYLTSDDILDMVDLPESVIVLGGGAIALEMAHYLEAIGKEVTVIQRSAHLLTGMDHDLADELEAALTSRTMRIECGTQLERVERSDGGLKRVVYTKDGAECSVEAQEILVALGRKPATQGLGAAEAGVELNARGGVVVGLDMQSSAENIFACGDVASSYEIVHIAIEQGEKAAANAMAYIDGSNDFQQMDYRLKLYGIFTEPQVAAVGMSEIEAKELGRDVIVETYPFNDHGKSMIAGAEHGFVKLIGDAQTKEILGGSVVGPEGCELIHEIVVAMSFRATAGQLAQIPHYHPTLSEIWTYPAEDIADA</sequence>
<dbReference type="RefSeq" id="WP_377091551.1">
    <property type="nucleotide sequence ID" value="NZ_JBHSJL010000014.1"/>
</dbReference>
<evidence type="ECO:0000256" key="6">
    <source>
        <dbReference type="ARBA" id="ARBA00023002"/>
    </source>
</evidence>
<evidence type="ECO:0000313" key="12">
    <source>
        <dbReference type="EMBL" id="MFD2157926.1"/>
    </source>
</evidence>
<feature type="domain" description="Pyridine nucleotide-disulphide oxidoreductase dimerisation" evidence="10">
    <location>
        <begin position="360"/>
        <end position="462"/>
    </location>
</feature>
<dbReference type="InterPro" id="IPR004099">
    <property type="entry name" value="Pyr_nucl-diS_OxRdtase_dimer"/>
</dbReference>
<dbReference type="EMBL" id="JBHUJB010000015">
    <property type="protein sequence ID" value="MFD2157926.1"/>
    <property type="molecule type" value="Genomic_DNA"/>
</dbReference>
<dbReference type="InterPro" id="IPR036188">
    <property type="entry name" value="FAD/NAD-bd_sf"/>
</dbReference>
<evidence type="ECO:0000256" key="9">
    <source>
        <dbReference type="RuleBase" id="RU003691"/>
    </source>
</evidence>
<dbReference type="PIRSF" id="PIRSF000350">
    <property type="entry name" value="Mercury_reductase_MerA"/>
    <property type="match status" value="1"/>
</dbReference>
<evidence type="ECO:0000256" key="8">
    <source>
        <dbReference type="ARBA" id="ARBA00023284"/>
    </source>
</evidence>
<dbReference type="Gene3D" id="3.50.50.60">
    <property type="entry name" value="FAD/NAD(P)-binding domain"/>
    <property type="match status" value="2"/>
</dbReference>
<evidence type="ECO:0000256" key="3">
    <source>
        <dbReference type="ARBA" id="ARBA00022630"/>
    </source>
</evidence>
<dbReference type="Pfam" id="PF07992">
    <property type="entry name" value="Pyr_redox_2"/>
    <property type="match status" value="1"/>
</dbReference>
<dbReference type="InterPro" id="IPR012999">
    <property type="entry name" value="Pyr_OxRdtase_I_AS"/>
</dbReference>
<dbReference type="PANTHER" id="PTHR43014:SF5">
    <property type="entry name" value="GLUTATHIONE REDUCTASE (NADPH)"/>
    <property type="match status" value="1"/>
</dbReference>
<dbReference type="InterPro" id="IPR023753">
    <property type="entry name" value="FAD/NAD-binding_dom"/>
</dbReference>
<keyword evidence="5" id="KW-0521">NADP</keyword>
<dbReference type="Proteomes" id="UP001597389">
    <property type="component" value="Unassembled WGS sequence"/>
</dbReference>
<feature type="domain" description="FAD/NAD(P)-binding" evidence="11">
    <location>
        <begin position="8"/>
        <end position="331"/>
    </location>
</feature>
<dbReference type="PRINTS" id="PR00411">
    <property type="entry name" value="PNDRDTASEI"/>
</dbReference>
<evidence type="ECO:0000259" key="10">
    <source>
        <dbReference type="Pfam" id="PF02852"/>
    </source>
</evidence>
<evidence type="ECO:0000256" key="5">
    <source>
        <dbReference type="ARBA" id="ARBA00022857"/>
    </source>
</evidence>
<dbReference type="Gene3D" id="3.30.390.30">
    <property type="match status" value="1"/>
</dbReference>
<accession>A0ABW4Z7V7</accession>
<dbReference type="SUPFAM" id="SSF55424">
    <property type="entry name" value="FAD/NAD-linked reductases, dimerisation (C-terminal) domain"/>
    <property type="match status" value="1"/>
</dbReference>
<dbReference type="InterPro" id="IPR016156">
    <property type="entry name" value="FAD/NAD-linked_Rdtase_dimer_sf"/>
</dbReference>
<dbReference type="Pfam" id="PF02852">
    <property type="entry name" value="Pyr_redox_dim"/>
    <property type="match status" value="1"/>
</dbReference>
<dbReference type="PRINTS" id="PR00368">
    <property type="entry name" value="FADPNR"/>
</dbReference>
<keyword evidence="13" id="KW-1185">Reference proteome</keyword>
<dbReference type="EC" id="1.-.-.-" evidence="12"/>
<comment type="caution">
    <text evidence="12">The sequence shown here is derived from an EMBL/GenBank/DDBJ whole genome shotgun (WGS) entry which is preliminary data.</text>
</comment>
<evidence type="ECO:0000313" key="13">
    <source>
        <dbReference type="Proteomes" id="UP001597389"/>
    </source>
</evidence>
<dbReference type="PROSITE" id="PS00076">
    <property type="entry name" value="PYRIDINE_REDOX_1"/>
    <property type="match status" value="1"/>
</dbReference>